<evidence type="ECO:0000313" key="1">
    <source>
        <dbReference type="EMBL" id="EGT40000.1"/>
    </source>
</evidence>
<dbReference type="Proteomes" id="UP000008068">
    <property type="component" value="Unassembled WGS sequence"/>
</dbReference>
<organism evidence="2">
    <name type="scientific">Caenorhabditis brenneri</name>
    <name type="common">Nematode worm</name>
    <dbReference type="NCBI Taxonomy" id="135651"/>
    <lineage>
        <taxon>Eukaryota</taxon>
        <taxon>Metazoa</taxon>
        <taxon>Ecdysozoa</taxon>
        <taxon>Nematoda</taxon>
        <taxon>Chromadorea</taxon>
        <taxon>Rhabditida</taxon>
        <taxon>Rhabditina</taxon>
        <taxon>Rhabditomorpha</taxon>
        <taxon>Rhabditoidea</taxon>
        <taxon>Rhabditidae</taxon>
        <taxon>Peloderinae</taxon>
        <taxon>Caenorhabditis</taxon>
    </lineage>
</organism>
<gene>
    <name evidence="1" type="ORF">CAEBREN_21172</name>
</gene>
<reference evidence="2" key="1">
    <citation type="submission" date="2011-07" db="EMBL/GenBank/DDBJ databases">
        <authorList>
            <consortium name="Caenorhabditis brenneri Sequencing and Analysis Consortium"/>
            <person name="Wilson R.K."/>
        </authorList>
    </citation>
    <scope>NUCLEOTIDE SEQUENCE [LARGE SCALE GENOMIC DNA]</scope>
    <source>
        <strain evidence="2">PB2801</strain>
    </source>
</reference>
<proteinExistence type="predicted"/>
<accession>G0NY95</accession>
<dbReference type="AlphaFoldDB" id="G0NY95"/>
<keyword evidence="2" id="KW-1185">Reference proteome</keyword>
<dbReference type="InParanoid" id="G0NY95"/>
<dbReference type="STRING" id="135651.G0NY95"/>
<evidence type="ECO:0000313" key="2">
    <source>
        <dbReference type="Proteomes" id="UP000008068"/>
    </source>
</evidence>
<dbReference type="HOGENOM" id="CLU_1134404_0_0_1"/>
<dbReference type="EMBL" id="GL379979">
    <property type="protein sequence ID" value="EGT40000.1"/>
    <property type="molecule type" value="Genomic_DNA"/>
</dbReference>
<dbReference type="OrthoDB" id="5862240at2759"/>
<name>G0NY95_CAEBE</name>
<sequence>MTDQSTSGSSSTTHSAWFYFGATQAWLMELNGLFSDYSEAIKNVFSSFRKPDEQSPWTVGVCRAKWSDNHRRRVSTRVTEAVELDRVADQILKKRAEMASEVKNMEDKELAKIKRIHSKMPRHMQDVVKIEGRTVTIAQEPPMKRQGPPIQFMGMPPPGMIPPRMALSPAKKPAIDLSGMITSALKSQVSQTQGSLGIRSIGNIHSGQKGSPISDVIFNIQYNDLVALCDGGFRNTQNRTSTVSG</sequence>
<protein>
    <submittedName>
        <fullName evidence="1">Uncharacterized protein</fullName>
    </submittedName>
</protein>